<reference evidence="2" key="1">
    <citation type="journal article" date="2019" name="Int. J. Syst. Evol. Microbiol.">
        <title>The Global Catalogue of Microorganisms (GCM) 10K type strain sequencing project: providing services to taxonomists for standard genome sequencing and annotation.</title>
        <authorList>
            <consortium name="The Broad Institute Genomics Platform"/>
            <consortium name="The Broad Institute Genome Sequencing Center for Infectious Disease"/>
            <person name="Wu L."/>
            <person name="Ma J."/>
        </authorList>
    </citation>
    <scope>NUCLEOTIDE SEQUENCE [LARGE SCALE GENOMIC DNA]</scope>
    <source>
        <strain evidence="2">CGMCC 4.7237</strain>
    </source>
</reference>
<organism evidence="1 2">
    <name type="scientific">Streptomyces polygonati</name>
    <dbReference type="NCBI Taxonomy" id="1617087"/>
    <lineage>
        <taxon>Bacteria</taxon>
        <taxon>Bacillati</taxon>
        <taxon>Actinomycetota</taxon>
        <taxon>Actinomycetes</taxon>
        <taxon>Kitasatosporales</taxon>
        <taxon>Streptomycetaceae</taxon>
        <taxon>Streptomyces</taxon>
    </lineage>
</organism>
<protein>
    <submittedName>
        <fullName evidence="1">Uncharacterized protein</fullName>
    </submittedName>
</protein>
<comment type="caution">
    <text evidence="1">The sequence shown here is derived from an EMBL/GenBank/DDBJ whole genome shotgun (WGS) entry which is preliminary data.</text>
</comment>
<gene>
    <name evidence="1" type="ORF">ACFO3J_01020</name>
</gene>
<name>A0ABV8HGP6_9ACTN</name>
<evidence type="ECO:0000313" key="1">
    <source>
        <dbReference type="EMBL" id="MFC4030047.1"/>
    </source>
</evidence>
<accession>A0ABV8HGP6</accession>
<sequence>MGLALAGAVPAHAGLDGPLATSTDQHCVTDVVHAGGFTLLEPTDRVTVNVEAAGHDPADHWVWLEYSVPGSVDPTDVVGHFDPARHNVFFTFDIPYPVTGGHLVYTSNVIYADGTSFTDHFDNPLLGCAGTPTPAPDLSVSTNFQATSFAQTCGVTAPTVIKGMLIHPGVPYDRVTVNVAAGAPYDWSSVAGNTFWTGYWIRDSDPNSPAPTYIPGTTGAFGPIGAPVTVSFTILDPPHTGELNILTSTRTADGWNRTFPSHSWADMAC</sequence>
<evidence type="ECO:0000313" key="2">
    <source>
        <dbReference type="Proteomes" id="UP001595765"/>
    </source>
</evidence>
<keyword evidence="2" id="KW-1185">Reference proteome</keyword>
<dbReference type="EMBL" id="JBHSBB010000001">
    <property type="protein sequence ID" value="MFC4030047.1"/>
    <property type="molecule type" value="Genomic_DNA"/>
</dbReference>
<dbReference type="Proteomes" id="UP001595765">
    <property type="component" value="Unassembled WGS sequence"/>
</dbReference>
<dbReference type="RefSeq" id="WP_386424887.1">
    <property type="nucleotide sequence ID" value="NZ_JBHSBB010000001.1"/>
</dbReference>
<proteinExistence type="predicted"/>